<dbReference type="Pfam" id="PF00535">
    <property type="entry name" value="Glycos_transf_2"/>
    <property type="match status" value="1"/>
</dbReference>
<dbReference type="Gene3D" id="3.90.550.10">
    <property type="entry name" value="Spore Coat Polysaccharide Biosynthesis Protein SpsA, Chain A"/>
    <property type="match status" value="1"/>
</dbReference>
<protein>
    <submittedName>
        <fullName evidence="2">Glycosyltransferase family 2 protein</fullName>
    </submittedName>
</protein>
<organism evidence="2">
    <name type="scientific">Roseihalotalea indica</name>
    <dbReference type="NCBI Taxonomy" id="2867963"/>
    <lineage>
        <taxon>Bacteria</taxon>
        <taxon>Pseudomonadati</taxon>
        <taxon>Bacteroidota</taxon>
        <taxon>Cytophagia</taxon>
        <taxon>Cytophagales</taxon>
        <taxon>Catalimonadaceae</taxon>
        <taxon>Roseihalotalea</taxon>
    </lineage>
</organism>
<dbReference type="CDD" id="cd06433">
    <property type="entry name" value="GT_2_WfgS_like"/>
    <property type="match status" value="1"/>
</dbReference>
<accession>A0AA49JDM5</accession>
<dbReference type="SUPFAM" id="SSF53448">
    <property type="entry name" value="Nucleotide-diphospho-sugar transferases"/>
    <property type="match status" value="1"/>
</dbReference>
<proteinExistence type="predicted"/>
<dbReference type="PANTHER" id="PTHR22916:SF65">
    <property type="entry name" value="SLR1065 PROTEIN"/>
    <property type="match status" value="1"/>
</dbReference>
<name>A0AA49JDM5_9BACT</name>
<dbReference type="InterPro" id="IPR029044">
    <property type="entry name" value="Nucleotide-diphossugar_trans"/>
</dbReference>
<feature type="domain" description="Glycosyltransferase 2-like" evidence="1">
    <location>
        <begin position="7"/>
        <end position="150"/>
    </location>
</feature>
<dbReference type="GO" id="GO:0016758">
    <property type="term" value="F:hexosyltransferase activity"/>
    <property type="evidence" value="ECO:0007669"/>
    <property type="project" value="UniProtKB-ARBA"/>
</dbReference>
<dbReference type="PANTHER" id="PTHR22916">
    <property type="entry name" value="GLYCOSYLTRANSFERASE"/>
    <property type="match status" value="1"/>
</dbReference>
<reference evidence="2" key="2">
    <citation type="journal article" date="2024" name="Antonie Van Leeuwenhoek">
        <title>Roseihalotalea indica gen. nov., sp. nov., a halophilic Bacteroidetes from mesopelagic Southwest Indian Ocean with higher carbohydrate metabolic potential.</title>
        <authorList>
            <person name="Chen B."/>
            <person name="Zhang M."/>
            <person name="Lin D."/>
            <person name="Ye J."/>
            <person name="Tang K."/>
        </authorList>
    </citation>
    <scope>NUCLEOTIDE SEQUENCE</scope>
    <source>
        <strain evidence="2">TK19036</strain>
    </source>
</reference>
<dbReference type="EMBL" id="CP120682">
    <property type="protein sequence ID" value="WKN36968.1"/>
    <property type="molecule type" value="Genomic_DNA"/>
</dbReference>
<dbReference type="AlphaFoldDB" id="A0AA49JDM5"/>
<evidence type="ECO:0000313" key="2">
    <source>
        <dbReference type="EMBL" id="WKN36968.1"/>
    </source>
</evidence>
<sequence length="330" mass="38086">MYSPSITIITPSFNQGKYLEQTIDSVLSQNYPGLEYIIIDGGSTDCSVEIIKKYEKHLSYWCSEPDRGQSHAINKGLGRATGDVVNWINSDDFYEKNALHTMADGFKDISVNVVCGRGNIIQSDGSFIRHSRGTDVYEGNLAKTIGWARMDQPETFFRRTALTDIGLLSENLHYLMDRDLWIRYLLQFGLLGVKKIADVLINFRLHDASKTVSQTEKFQVDHDSFFYSMADQFGLQESKASIMSVCNINEEFRLDIPSTVTKHDIEKIINYFFLKRADEFYAANEREKAKICMTQVDTRYLREAEKKLFRKLSFRNTFVPVSVLKFFRKR</sequence>
<gene>
    <name evidence="2" type="ORF">K4G66_31875</name>
</gene>
<evidence type="ECO:0000259" key="1">
    <source>
        <dbReference type="Pfam" id="PF00535"/>
    </source>
</evidence>
<reference evidence="2" key="1">
    <citation type="journal article" date="2023" name="Comput. Struct. Biotechnol. J.">
        <title>Discovery of a novel marine Bacteroidetes with a rich repertoire of carbohydrate-active enzymes.</title>
        <authorList>
            <person name="Chen B."/>
            <person name="Liu G."/>
            <person name="Chen Q."/>
            <person name="Wang H."/>
            <person name="Liu L."/>
            <person name="Tang K."/>
        </authorList>
    </citation>
    <scope>NUCLEOTIDE SEQUENCE</scope>
    <source>
        <strain evidence="2">TK19036</strain>
    </source>
</reference>
<dbReference type="InterPro" id="IPR001173">
    <property type="entry name" value="Glyco_trans_2-like"/>
</dbReference>